<organism evidence="1">
    <name type="scientific">viral metagenome</name>
    <dbReference type="NCBI Taxonomy" id="1070528"/>
    <lineage>
        <taxon>unclassified sequences</taxon>
        <taxon>metagenomes</taxon>
        <taxon>organismal metagenomes</taxon>
    </lineage>
</organism>
<dbReference type="EMBL" id="MN740327">
    <property type="protein sequence ID" value="QHU00371.1"/>
    <property type="molecule type" value="Genomic_DNA"/>
</dbReference>
<sequence>MYHNYCITHDENYTLTEQDIKYLKSVKLNYNKNKKIIYTTNIIHKYQIERAKGDIRRIPNTKFYDSLNDDFKLMKKCTPIIIPKSKNQL</sequence>
<protein>
    <submittedName>
        <fullName evidence="1">Uncharacterized protein</fullName>
    </submittedName>
</protein>
<proteinExistence type="predicted"/>
<reference evidence="1" key="1">
    <citation type="journal article" date="2020" name="Nature">
        <title>Giant virus diversity and host interactions through global metagenomics.</title>
        <authorList>
            <person name="Schulz F."/>
            <person name="Roux S."/>
            <person name="Paez-Espino D."/>
            <person name="Jungbluth S."/>
            <person name="Walsh D.A."/>
            <person name="Denef V.J."/>
            <person name="McMahon K.D."/>
            <person name="Konstantinidis K.T."/>
            <person name="Eloe-Fadrosh E.A."/>
            <person name="Kyrpides N.C."/>
            <person name="Woyke T."/>
        </authorList>
    </citation>
    <scope>NUCLEOTIDE SEQUENCE</scope>
    <source>
        <strain evidence="1">GVMAG-M-3300025860-20</strain>
    </source>
</reference>
<name>A0A6C0J6H2_9ZZZZ</name>
<evidence type="ECO:0000313" key="1">
    <source>
        <dbReference type="EMBL" id="QHU00371.1"/>
    </source>
</evidence>
<accession>A0A6C0J6H2</accession>
<dbReference type="AlphaFoldDB" id="A0A6C0J6H2"/>